<keyword evidence="1" id="KW-0472">Membrane</keyword>
<dbReference type="Proteomes" id="UP000298663">
    <property type="component" value="Unassembled WGS sequence"/>
</dbReference>
<dbReference type="EMBL" id="AZBU02000013">
    <property type="protein sequence ID" value="TKR58844.1"/>
    <property type="molecule type" value="Genomic_DNA"/>
</dbReference>
<gene>
    <name evidence="2" type="ORF">L596_030235</name>
</gene>
<evidence type="ECO:0000256" key="1">
    <source>
        <dbReference type="SAM" id="Phobius"/>
    </source>
</evidence>
<reference evidence="2 3" key="1">
    <citation type="journal article" date="2015" name="Genome Biol.">
        <title>Comparative genomics of Steinernema reveals deeply conserved gene regulatory networks.</title>
        <authorList>
            <person name="Dillman A.R."/>
            <person name="Macchietto M."/>
            <person name="Porter C.F."/>
            <person name="Rogers A."/>
            <person name="Williams B."/>
            <person name="Antoshechkin I."/>
            <person name="Lee M.M."/>
            <person name="Goodwin Z."/>
            <person name="Lu X."/>
            <person name="Lewis E.E."/>
            <person name="Goodrich-Blair H."/>
            <person name="Stock S.P."/>
            <person name="Adams B.J."/>
            <person name="Sternberg P.W."/>
            <person name="Mortazavi A."/>
        </authorList>
    </citation>
    <scope>NUCLEOTIDE SEQUENCE [LARGE SCALE GENOMIC DNA]</scope>
    <source>
        <strain evidence="2 3">ALL</strain>
    </source>
</reference>
<proteinExistence type="predicted"/>
<organism evidence="2 3">
    <name type="scientific">Steinernema carpocapsae</name>
    <name type="common">Entomopathogenic nematode</name>
    <dbReference type="NCBI Taxonomy" id="34508"/>
    <lineage>
        <taxon>Eukaryota</taxon>
        <taxon>Metazoa</taxon>
        <taxon>Ecdysozoa</taxon>
        <taxon>Nematoda</taxon>
        <taxon>Chromadorea</taxon>
        <taxon>Rhabditida</taxon>
        <taxon>Tylenchina</taxon>
        <taxon>Panagrolaimomorpha</taxon>
        <taxon>Strongyloidoidea</taxon>
        <taxon>Steinernematidae</taxon>
        <taxon>Steinernema</taxon>
    </lineage>
</organism>
<accession>A0A4U5LS45</accession>
<evidence type="ECO:0000313" key="2">
    <source>
        <dbReference type="EMBL" id="TKR58844.1"/>
    </source>
</evidence>
<keyword evidence="1" id="KW-0812">Transmembrane</keyword>
<dbReference type="AlphaFoldDB" id="A0A4U5LS45"/>
<evidence type="ECO:0000313" key="3">
    <source>
        <dbReference type="Proteomes" id="UP000298663"/>
    </source>
</evidence>
<keyword evidence="1" id="KW-1133">Transmembrane helix</keyword>
<sequence>MQFDKTCLPVFGLPFIMKLVPVLFFIFVALASFTKSQMTAGPGRKYYCCTALPGSFEPCYWTACGEYCNHFTGPLGIDDC</sequence>
<feature type="transmembrane region" description="Helical" evidence="1">
    <location>
        <begin position="15"/>
        <end position="34"/>
    </location>
</feature>
<keyword evidence="3" id="KW-1185">Reference proteome</keyword>
<comment type="caution">
    <text evidence="2">The sequence shown here is derived from an EMBL/GenBank/DDBJ whole genome shotgun (WGS) entry which is preliminary data.</text>
</comment>
<reference evidence="2 3" key="2">
    <citation type="journal article" date="2019" name="G3 (Bethesda)">
        <title>Hybrid Assembly of the Genome of the Entomopathogenic Nematode Steinernema carpocapsae Identifies the X-Chromosome.</title>
        <authorList>
            <person name="Serra L."/>
            <person name="Macchietto M."/>
            <person name="Macias-Munoz A."/>
            <person name="McGill C.J."/>
            <person name="Rodriguez I.M."/>
            <person name="Rodriguez B."/>
            <person name="Murad R."/>
            <person name="Mortazavi A."/>
        </authorList>
    </citation>
    <scope>NUCLEOTIDE SEQUENCE [LARGE SCALE GENOMIC DNA]</scope>
    <source>
        <strain evidence="2 3">ALL</strain>
    </source>
</reference>
<name>A0A4U5LS45_STECR</name>
<protein>
    <submittedName>
        <fullName evidence="2">Uncharacterized protein</fullName>
    </submittedName>
</protein>